<name>A0A7U3W7V2_9FABA</name>
<dbReference type="EMBL" id="MN862280">
    <property type="protein sequence ID" value="QNM80739.1"/>
    <property type="molecule type" value="mRNA"/>
</dbReference>
<protein>
    <submittedName>
        <fullName evidence="1">Putative disease resistance protein</fullName>
    </submittedName>
</protein>
<reference evidence="1" key="1">
    <citation type="submission" date="2019-12" db="EMBL/GenBank/DDBJ databases">
        <authorList>
            <person name="Ijaz S."/>
            <person name="Ul Haq I."/>
            <person name="Nasir B."/>
        </authorList>
    </citation>
    <scope>NUCLEOTIDE SEQUENCE</scope>
</reference>
<accession>A0A7U3W7V2</accession>
<evidence type="ECO:0000313" key="1">
    <source>
        <dbReference type="EMBL" id="QNM80739.1"/>
    </source>
</evidence>
<organism evidence="1">
    <name type="scientific">Trifolium alexandrinum</name>
    <dbReference type="NCBI Taxonomy" id="97006"/>
    <lineage>
        <taxon>Eukaryota</taxon>
        <taxon>Viridiplantae</taxon>
        <taxon>Streptophyta</taxon>
        <taxon>Embryophyta</taxon>
        <taxon>Tracheophyta</taxon>
        <taxon>Spermatophyta</taxon>
        <taxon>Magnoliopsida</taxon>
        <taxon>eudicotyledons</taxon>
        <taxon>Gunneridae</taxon>
        <taxon>Pentapetalae</taxon>
        <taxon>rosids</taxon>
        <taxon>fabids</taxon>
        <taxon>Fabales</taxon>
        <taxon>Fabaceae</taxon>
        <taxon>Papilionoideae</taxon>
        <taxon>50 kb inversion clade</taxon>
        <taxon>NPAAA clade</taxon>
        <taxon>Hologalegina</taxon>
        <taxon>IRL clade</taxon>
        <taxon>Trifolieae</taxon>
        <taxon>Trifolium</taxon>
    </lineage>
</organism>
<proteinExistence type="evidence at transcript level"/>
<sequence length="120" mass="13612">MFRVAYETCASDWSLMQVARAEVLILSLHAKHSLFPDSMDKMMVHKVLTITNDGLHPSELNNFDLLDSLHNLKTITLKRITVPSFGTFNHLIKLFLYMCTTKMDFGKGSGLITHAFPNLN</sequence>
<dbReference type="AlphaFoldDB" id="A0A7U3W7V2"/>